<evidence type="ECO:0000313" key="1">
    <source>
        <dbReference type="EMBL" id="ROO28557.1"/>
    </source>
</evidence>
<dbReference type="AlphaFoldDB" id="A0A423PSI1"/>
<organism evidence="1 2">
    <name type="scientific">Salinisphaera orenii MK-B5</name>
    <dbReference type="NCBI Taxonomy" id="856730"/>
    <lineage>
        <taxon>Bacteria</taxon>
        <taxon>Pseudomonadati</taxon>
        <taxon>Pseudomonadota</taxon>
        <taxon>Gammaproteobacteria</taxon>
        <taxon>Salinisphaerales</taxon>
        <taxon>Salinisphaeraceae</taxon>
        <taxon>Salinisphaera</taxon>
    </lineage>
</organism>
<comment type="caution">
    <text evidence="1">The sequence shown here is derived from an EMBL/GenBank/DDBJ whole genome shotgun (WGS) entry which is preliminary data.</text>
</comment>
<dbReference type="EMBL" id="AYKH01000009">
    <property type="protein sequence ID" value="ROO28557.1"/>
    <property type="molecule type" value="Genomic_DNA"/>
</dbReference>
<dbReference type="Proteomes" id="UP000283993">
    <property type="component" value="Unassembled WGS sequence"/>
</dbReference>
<keyword evidence="2" id="KW-1185">Reference proteome</keyword>
<name>A0A423PSI1_9GAMM</name>
<proteinExistence type="predicted"/>
<reference evidence="1 2" key="1">
    <citation type="submission" date="2013-10" db="EMBL/GenBank/DDBJ databases">
        <title>Salinisphaera orenii MK-B5 Genome Sequencing.</title>
        <authorList>
            <person name="Lai Q."/>
            <person name="Li C."/>
            <person name="Shao Z."/>
        </authorList>
    </citation>
    <scope>NUCLEOTIDE SEQUENCE [LARGE SCALE GENOMIC DNA]</scope>
    <source>
        <strain evidence="1 2">MK-B5</strain>
    </source>
</reference>
<gene>
    <name evidence="1" type="ORF">SAOR_06080</name>
</gene>
<dbReference type="RefSeq" id="WP_123630648.1">
    <property type="nucleotide sequence ID" value="NZ_AYKH01000009.1"/>
</dbReference>
<accession>A0A423PSI1</accession>
<protein>
    <submittedName>
        <fullName evidence="1">Uncharacterized protein</fullName>
    </submittedName>
</protein>
<evidence type="ECO:0000313" key="2">
    <source>
        <dbReference type="Proteomes" id="UP000283993"/>
    </source>
</evidence>
<sequence>MFNLIRTRLRARAGRHGDAPRNRDARLQLRLPNPYGGRPWLSATVAFSAAPHARGETLRLRAHVDSCLRLTDAEGSPSLGHGPVARRSLADSGRHAAASLVRGVLSRLPAERLAPITARRRRSWIDVQFSTAPLDVGADALTPEPLRRVYGGGLPRLAAGEPRVGVWSGPAGGPAGGLARLVLLQFDERDLGAASGFNLNASAARLVEPASAADAEAAETGVN</sequence>